<dbReference type="Proteomes" id="UP000627369">
    <property type="component" value="Unassembled WGS sequence"/>
</dbReference>
<comment type="caution">
    <text evidence="1">The sequence shown here is derived from an EMBL/GenBank/DDBJ whole genome shotgun (WGS) entry which is preliminary data.</text>
</comment>
<dbReference type="EMBL" id="BNAS01000002">
    <property type="protein sequence ID" value="GHH70730.1"/>
    <property type="molecule type" value="Genomic_DNA"/>
</dbReference>
<gene>
    <name evidence="1" type="ORF">GCM10017772_17800</name>
</gene>
<protein>
    <submittedName>
        <fullName evidence="1">Uncharacterized protein</fullName>
    </submittedName>
</protein>
<organism evidence="1 2">
    <name type="scientific">Promicromonospora soli</name>
    <dbReference type="NCBI Taxonomy" id="2035533"/>
    <lineage>
        <taxon>Bacteria</taxon>
        <taxon>Bacillati</taxon>
        <taxon>Actinomycetota</taxon>
        <taxon>Actinomycetes</taxon>
        <taxon>Micrococcales</taxon>
        <taxon>Promicromonosporaceae</taxon>
        <taxon>Promicromonospora</taxon>
    </lineage>
</organism>
<name>A0A919FQN6_9MICO</name>
<proteinExistence type="predicted"/>
<dbReference type="AlphaFoldDB" id="A0A919FQN6"/>
<evidence type="ECO:0000313" key="1">
    <source>
        <dbReference type="EMBL" id="GHH70730.1"/>
    </source>
</evidence>
<keyword evidence="2" id="KW-1185">Reference proteome</keyword>
<reference evidence="1" key="2">
    <citation type="submission" date="2020-09" db="EMBL/GenBank/DDBJ databases">
        <authorList>
            <person name="Sun Q."/>
            <person name="Zhou Y."/>
        </authorList>
    </citation>
    <scope>NUCLEOTIDE SEQUENCE</scope>
    <source>
        <strain evidence="1">CGMCC 4.7398</strain>
    </source>
</reference>
<reference evidence="1" key="1">
    <citation type="journal article" date="2014" name="Int. J. Syst. Evol. Microbiol.">
        <title>Complete genome sequence of Corynebacterium casei LMG S-19264T (=DSM 44701T), isolated from a smear-ripened cheese.</title>
        <authorList>
            <consortium name="US DOE Joint Genome Institute (JGI-PGF)"/>
            <person name="Walter F."/>
            <person name="Albersmeier A."/>
            <person name="Kalinowski J."/>
            <person name="Ruckert C."/>
        </authorList>
    </citation>
    <scope>NUCLEOTIDE SEQUENCE</scope>
    <source>
        <strain evidence="1">CGMCC 4.7398</strain>
    </source>
</reference>
<sequence length="472" mass="49062">MRVDDVVVTAKISLPPGSAVQGSITGTLSITHNGTSAAIRSGRMTMVDPDGRDLAGTQFVASGTANAWTSNVPLSADAAPGIYQVSVVAEVAITTSDGVVNVPIRTTDPVAVPFRAQRNIPMIWTSTASAPAGSMISVSGAANIRSLGTGEYEPATEQEVKLYFDPTGDAPETYRATLTTDSRGFFTVRQQPGASGKWRAEMPMTETGARAVWTITSAERVRDTILRQGSVSATQNGFTAGDHVMTHDVVVGLTPVLRRVDVGSLDFTVGGTSGWVSATSRRGEGSFPDGYQVQKELVHSGVGTSHATLTFNPTLPAGVYDIGIRDAMKACSAPDWVANDAASGASNCTHDMLVQDSTVTTIVVKRATSTTVTASETSFTGPKTITLRGDVRRVQLLSTGGAAIRPAPNVSVKLYFDPAGSAAPVYTKTVTTGSDGTYATPVVTSTSGQWIAKYSGTSLQASSKGTVAITVN</sequence>
<evidence type="ECO:0000313" key="2">
    <source>
        <dbReference type="Proteomes" id="UP000627369"/>
    </source>
</evidence>
<accession>A0A919FQN6</accession>